<dbReference type="InterPro" id="IPR036866">
    <property type="entry name" value="RibonucZ/Hydroxyglut_hydro"/>
</dbReference>
<feature type="domain" description="Metallo-beta-lactamase" evidence="5">
    <location>
        <begin position="26"/>
        <end position="245"/>
    </location>
</feature>
<sequence length="257" mass="27795">MRIHHLDCGTMRTLPAPAGLDPLPAVAHCLLVETDTDLVLVDTGFGLLDVREPDVLGAEFRGWAQPRLDPDRTAVRQLARLGLDPADVRHVVPTHLHVDHSGGLPDFPYATVHVAAAELASAGEHPHWAHGPRWQPYEEGGEPWFGFATAKQPAGLPDGIRLVPLAGHTPGHTAVAVRDGDGWLLHAGDAYFFHGELRRPAVPGPPELDALQSRAEHDRARRLAYNERLAALVADEPGVTVVCAHDPWEYAGLSGSR</sequence>
<dbReference type="Pfam" id="PF00753">
    <property type="entry name" value="Lactamase_B"/>
    <property type="match status" value="1"/>
</dbReference>
<dbReference type="SMART" id="SM00849">
    <property type="entry name" value="Lactamase_B"/>
    <property type="match status" value="1"/>
</dbReference>
<proteinExistence type="inferred from homology"/>
<reference evidence="6" key="1">
    <citation type="submission" date="2021-01" db="EMBL/GenBank/DDBJ databases">
        <title>Whole genome shotgun sequence of Actinocatenispora rupis NBRC 107355.</title>
        <authorList>
            <person name="Komaki H."/>
            <person name="Tamura T."/>
        </authorList>
    </citation>
    <scope>NUCLEOTIDE SEQUENCE</scope>
    <source>
        <strain evidence="6">NBRC 107355</strain>
    </source>
</reference>
<dbReference type="EMBL" id="BOMB01000008">
    <property type="protein sequence ID" value="GID10512.1"/>
    <property type="molecule type" value="Genomic_DNA"/>
</dbReference>
<comment type="similarity">
    <text evidence="1">Belongs to the metallo-beta-lactamase superfamily.</text>
</comment>
<protein>
    <submittedName>
        <fullName evidence="6">MBL fold metallo-hydrolase</fullName>
    </submittedName>
</protein>
<organism evidence="6 7">
    <name type="scientific">Actinocatenispora rupis</name>
    <dbReference type="NCBI Taxonomy" id="519421"/>
    <lineage>
        <taxon>Bacteria</taxon>
        <taxon>Bacillati</taxon>
        <taxon>Actinomycetota</taxon>
        <taxon>Actinomycetes</taxon>
        <taxon>Micromonosporales</taxon>
        <taxon>Micromonosporaceae</taxon>
        <taxon>Actinocatenispora</taxon>
    </lineage>
</organism>
<dbReference type="InterPro" id="IPR001279">
    <property type="entry name" value="Metallo-B-lactamas"/>
</dbReference>
<dbReference type="Proteomes" id="UP000612808">
    <property type="component" value="Unassembled WGS sequence"/>
</dbReference>
<dbReference type="RefSeq" id="WP_203655826.1">
    <property type="nucleotide sequence ID" value="NZ_BAAAZM010000003.1"/>
</dbReference>
<dbReference type="Gene3D" id="3.60.15.10">
    <property type="entry name" value="Ribonuclease Z/Hydroxyacylglutathione hydrolase-like"/>
    <property type="match status" value="1"/>
</dbReference>
<dbReference type="CDD" id="cd07742">
    <property type="entry name" value="metallo-hydrolase-like_MBL-fold"/>
    <property type="match status" value="1"/>
</dbReference>
<keyword evidence="2" id="KW-0479">Metal-binding</keyword>
<dbReference type="PANTHER" id="PTHR42978">
    <property type="entry name" value="QUORUM-QUENCHING LACTONASE YTNP-RELATED-RELATED"/>
    <property type="match status" value="1"/>
</dbReference>
<evidence type="ECO:0000256" key="3">
    <source>
        <dbReference type="ARBA" id="ARBA00022801"/>
    </source>
</evidence>
<dbReference type="AlphaFoldDB" id="A0A8J3J5I2"/>
<comment type="caution">
    <text evidence="6">The sequence shown here is derived from an EMBL/GenBank/DDBJ whole genome shotgun (WGS) entry which is preliminary data.</text>
</comment>
<evidence type="ECO:0000256" key="2">
    <source>
        <dbReference type="ARBA" id="ARBA00022723"/>
    </source>
</evidence>
<dbReference type="PANTHER" id="PTHR42978:SF3">
    <property type="entry name" value="BLR3078 PROTEIN"/>
    <property type="match status" value="1"/>
</dbReference>
<evidence type="ECO:0000256" key="4">
    <source>
        <dbReference type="ARBA" id="ARBA00022833"/>
    </source>
</evidence>
<dbReference type="GO" id="GO:0016787">
    <property type="term" value="F:hydrolase activity"/>
    <property type="evidence" value="ECO:0007669"/>
    <property type="project" value="UniProtKB-KW"/>
</dbReference>
<dbReference type="GO" id="GO:0046872">
    <property type="term" value="F:metal ion binding"/>
    <property type="evidence" value="ECO:0007669"/>
    <property type="project" value="UniProtKB-KW"/>
</dbReference>
<name>A0A8J3J5I2_9ACTN</name>
<keyword evidence="3" id="KW-0378">Hydrolase</keyword>
<keyword evidence="4" id="KW-0862">Zinc</keyword>
<evidence type="ECO:0000313" key="6">
    <source>
        <dbReference type="EMBL" id="GID10512.1"/>
    </source>
</evidence>
<keyword evidence="7" id="KW-1185">Reference proteome</keyword>
<evidence type="ECO:0000256" key="1">
    <source>
        <dbReference type="ARBA" id="ARBA00007749"/>
    </source>
</evidence>
<evidence type="ECO:0000313" key="7">
    <source>
        <dbReference type="Proteomes" id="UP000612808"/>
    </source>
</evidence>
<dbReference type="SUPFAM" id="SSF56281">
    <property type="entry name" value="Metallo-hydrolase/oxidoreductase"/>
    <property type="match status" value="1"/>
</dbReference>
<accession>A0A8J3J5I2</accession>
<dbReference type="InterPro" id="IPR051013">
    <property type="entry name" value="MBL_superfamily_lactonases"/>
</dbReference>
<evidence type="ECO:0000259" key="5">
    <source>
        <dbReference type="SMART" id="SM00849"/>
    </source>
</evidence>
<gene>
    <name evidence="6" type="ORF">Aru02nite_14010</name>
</gene>